<dbReference type="FunFam" id="2.30.130.30:FF:000006">
    <property type="entry name" value="Putative_zinc_finger_motif_-_C2HC5-type /ASCH_domain_containing_protein_-_putative"/>
    <property type="match status" value="1"/>
</dbReference>
<dbReference type="InterPro" id="IPR056994">
    <property type="entry name" value="TRI4_N"/>
</dbReference>
<dbReference type="InterPro" id="IPR015947">
    <property type="entry name" value="PUA-like_sf"/>
</dbReference>
<dbReference type="GO" id="GO:0072344">
    <property type="term" value="P:rescue of stalled ribosome"/>
    <property type="evidence" value="ECO:0007669"/>
    <property type="project" value="InterPro"/>
</dbReference>
<accession>A0A9P0AEY1</accession>
<feature type="domain" description="ASCH" evidence="2">
    <location>
        <begin position="408"/>
        <end position="515"/>
    </location>
</feature>
<evidence type="ECO:0000256" key="1">
    <source>
        <dbReference type="SAM" id="MobiDB-lite"/>
    </source>
</evidence>
<feature type="compositionally biased region" description="Basic and acidic residues" evidence="1">
    <location>
        <begin position="141"/>
        <end position="150"/>
    </location>
</feature>
<proteinExistence type="predicted"/>
<dbReference type="GO" id="GO:0005634">
    <property type="term" value="C:nucleus"/>
    <property type="evidence" value="ECO:0007669"/>
    <property type="project" value="InterPro"/>
</dbReference>
<dbReference type="InterPro" id="IPR009349">
    <property type="entry name" value="TRIP4/RQT4_C2HC5_Znf"/>
</dbReference>
<gene>
    <name evidence="3" type="ORF">BEMITA_LOCUS8572</name>
</gene>
<keyword evidence="4" id="KW-1185">Reference proteome</keyword>
<dbReference type="EMBL" id="OU963866">
    <property type="protein sequence ID" value="CAH0389783.1"/>
    <property type="molecule type" value="Genomic_DNA"/>
</dbReference>
<dbReference type="Pfam" id="PF23134">
    <property type="entry name" value="TRIP4_3rd"/>
    <property type="match status" value="1"/>
</dbReference>
<dbReference type="Pfam" id="PF04266">
    <property type="entry name" value="ASCH"/>
    <property type="match status" value="1"/>
</dbReference>
<evidence type="ECO:0000313" key="4">
    <source>
        <dbReference type="Proteomes" id="UP001152759"/>
    </source>
</evidence>
<dbReference type="CDD" id="cd06554">
    <property type="entry name" value="ASCH_ASC-1_like"/>
    <property type="match status" value="1"/>
</dbReference>
<dbReference type="GO" id="GO:0180022">
    <property type="term" value="C:RQC-trigger complex"/>
    <property type="evidence" value="ECO:0007669"/>
    <property type="project" value="InterPro"/>
</dbReference>
<dbReference type="KEGG" id="btab:109034886"/>
<dbReference type="InterPro" id="IPR039128">
    <property type="entry name" value="TRIP4-like"/>
</dbReference>
<dbReference type="SUPFAM" id="SSF88697">
    <property type="entry name" value="PUA domain-like"/>
    <property type="match status" value="1"/>
</dbReference>
<dbReference type="Proteomes" id="UP001152759">
    <property type="component" value="Chromosome 5"/>
</dbReference>
<sequence length="549" mass="63218">MDQKSFSDWVKKQLSTLLGFQVPDEMIQMILNHQKKEELEKDLCSLLDVGNEAHFKFMRELISKKEKLLKNSKTSKEPSNIHPKQSANQSKQQHSQKSNSKQQPSKNTAQSTPSNQQQSNKNKKASQKNESEKAPPNNTKPPKDSGDSSGKKKKKFTTVYDGSTEGSCLLEGRRKCDCQASKHKLINNCLHCGRIVCEQEGSGPCLFCSNLVCSREERNILNSRSKQSDLLLQKLYDKERPVDSGLDQAIAQRDKLLEYDKTSEKRTTVIDDESDYYSVNSVWLSPEERDKLRQKEDEMRARKHKSARYKRYTIDFAGRQVLEVQDDEIYDLNDQDKLAILNKKLSECHINDSEDNLAPATDMQPEFQENAVVKKYKTKGFRDPNRFDDLTRVQDKEYMEISDMGFCLSMHQPWASLLVAGIKKHEGRTWYTHHRGRLWIAAGSKPPVESEIQRVENEYRFLRGEDTIFPSSYPTGCLLGCVNVIDCLSQEEYQRKYPDGENDSPFVIICEDPVSLPFKFLISGQHKIYRLDSKIHHAALKALEKIKIY</sequence>
<evidence type="ECO:0000259" key="2">
    <source>
        <dbReference type="SMART" id="SM01022"/>
    </source>
</evidence>
<protein>
    <recommendedName>
        <fullName evidence="2">ASCH domain-containing protein</fullName>
    </recommendedName>
</protein>
<feature type="region of interest" description="Disordered" evidence="1">
    <location>
        <begin position="71"/>
        <end position="154"/>
    </location>
</feature>
<dbReference type="Pfam" id="PF23135">
    <property type="entry name" value="TRI4_N"/>
    <property type="match status" value="1"/>
</dbReference>
<dbReference type="Pfam" id="PF06221">
    <property type="entry name" value="zf-C2HC5"/>
    <property type="match status" value="1"/>
</dbReference>
<dbReference type="AlphaFoldDB" id="A0A9P0AEY1"/>
<reference evidence="3" key="1">
    <citation type="submission" date="2021-12" db="EMBL/GenBank/DDBJ databases">
        <authorList>
            <person name="King R."/>
        </authorList>
    </citation>
    <scope>NUCLEOTIDE SEQUENCE</scope>
</reference>
<name>A0A9P0AEY1_BEMTA</name>
<organism evidence="3 4">
    <name type="scientific">Bemisia tabaci</name>
    <name type="common">Sweetpotato whitefly</name>
    <name type="synonym">Aleurodes tabaci</name>
    <dbReference type="NCBI Taxonomy" id="7038"/>
    <lineage>
        <taxon>Eukaryota</taxon>
        <taxon>Metazoa</taxon>
        <taxon>Ecdysozoa</taxon>
        <taxon>Arthropoda</taxon>
        <taxon>Hexapoda</taxon>
        <taxon>Insecta</taxon>
        <taxon>Pterygota</taxon>
        <taxon>Neoptera</taxon>
        <taxon>Paraneoptera</taxon>
        <taxon>Hemiptera</taxon>
        <taxon>Sternorrhyncha</taxon>
        <taxon>Aleyrodoidea</taxon>
        <taxon>Aleyrodidae</taxon>
        <taxon>Aleyrodinae</taxon>
        <taxon>Bemisia</taxon>
    </lineage>
</organism>
<dbReference type="GO" id="GO:0008270">
    <property type="term" value="F:zinc ion binding"/>
    <property type="evidence" value="ECO:0007669"/>
    <property type="project" value="InterPro"/>
</dbReference>
<dbReference type="PANTHER" id="PTHR12963">
    <property type="entry name" value="THYROID RECEPTOR INTERACTING PROTEIN RELATED"/>
    <property type="match status" value="1"/>
</dbReference>
<dbReference type="InterPro" id="IPR056993">
    <property type="entry name" value="TRIP4_3rd_dom"/>
</dbReference>
<dbReference type="SMART" id="SM01022">
    <property type="entry name" value="ASCH"/>
    <property type="match status" value="1"/>
</dbReference>
<dbReference type="Gene3D" id="2.30.130.30">
    <property type="entry name" value="Hypothetical protein"/>
    <property type="match status" value="1"/>
</dbReference>
<feature type="compositionally biased region" description="Low complexity" evidence="1">
    <location>
        <begin position="84"/>
        <end position="120"/>
    </location>
</feature>
<evidence type="ECO:0000313" key="3">
    <source>
        <dbReference type="EMBL" id="CAH0389783.1"/>
    </source>
</evidence>
<dbReference type="InterPro" id="IPR007374">
    <property type="entry name" value="ASCH_domain"/>
</dbReference>
<dbReference type="PANTHER" id="PTHR12963:SF4">
    <property type="entry name" value="ACTIVATING SIGNAL COINTEGRATOR 1"/>
    <property type="match status" value="1"/>
</dbReference>